<feature type="domain" description="SMP-30/Gluconolactonase/LRE-like region" evidence="2">
    <location>
        <begin position="17"/>
        <end position="274"/>
    </location>
</feature>
<organism evidence="3 4">
    <name type="scientific">Salinisphaera aquimarina</name>
    <dbReference type="NCBI Taxonomy" id="2094031"/>
    <lineage>
        <taxon>Bacteria</taxon>
        <taxon>Pseudomonadati</taxon>
        <taxon>Pseudomonadota</taxon>
        <taxon>Gammaproteobacteria</taxon>
        <taxon>Salinisphaerales</taxon>
        <taxon>Salinisphaeraceae</taxon>
        <taxon>Salinisphaera</taxon>
    </lineage>
</organism>
<keyword evidence="4" id="KW-1185">Reference proteome</keyword>
<proteinExistence type="inferred from homology"/>
<dbReference type="PANTHER" id="PTHR10907:SF47">
    <property type="entry name" value="REGUCALCIN"/>
    <property type="match status" value="1"/>
</dbReference>
<dbReference type="InterPro" id="IPR013658">
    <property type="entry name" value="SGL"/>
</dbReference>
<reference evidence="4" key="1">
    <citation type="journal article" date="2019" name="Int. J. Syst. Evol. Microbiol.">
        <title>The Global Catalogue of Microorganisms (GCM) 10K type strain sequencing project: providing services to taxonomists for standard genome sequencing and annotation.</title>
        <authorList>
            <consortium name="The Broad Institute Genomics Platform"/>
            <consortium name="The Broad Institute Genome Sequencing Center for Infectious Disease"/>
            <person name="Wu L."/>
            <person name="Ma J."/>
        </authorList>
    </citation>
    <scope>NUCLEOTIDE SEQUENCE [LARGE SCALE GENOMIC DNA]</scope>
    <source>
        <strain evidence="4">KCTC 52640</strain>
    </source>
</reference>
<name>A0ABV7EP85_9GAMM</name>
<dbReference type="RefSeq" id="WP_380686941.1">
    <property type="nucleotide sequence ID" value="NZ_JBHRSS010000003.1"/>
</dbReference>
<protein>
    <submittedName>
        <fullName evidence="3">SMP-30/gluconolactonase/LRE family protein</fullName>
    </submittedName>
</protein>
<gene>
    <name evidence="3" type="ORF">ACFOSU_04620</name>
</gene>
<evidence type="ECO:0000256" key="1">
    <source>
        <dbReference type="ARBA" id="ARBA00008853"/>
    </source>
</evidence>
<evidence type="ECO:0000313" key="3">
    <source>
        <dbReference type="EMBL" id="MFC3103170.1"/>
    </source>
</evidence>
<dbReference type="Pfam" id="PF08450">
    <property type="entry name" value="SGL"/>
    <property type="match status" value="1"/>
</dbReference>
<sequence length="303" mass="32759">MTNSLRKIETLVDGLSFTEVPRWHNGRLWFVDFYTYRVLAVDPDNPEQVETVADIPEQPSGIGFLPDGDALLVSMRDRRLIRRTADGALSEYADLSALAPWHLNDMVVDSQGRAWVGNFGFDLMAGKPMTATNLIRVDPNGQATEVANGLRFPNGMVVAPDGNQLIVAETFGQQITAYDIGAHGNLSGKRAWAKLGPDPETSDVMEFVGGAAFLPDGICLDAEGAVWAADAGHNRVLRLAEGGEILDEISTGDMGVFACMLGGDDGRTLFMCTAPSFNEEERKSTREAAVKMVRVDVPSDGLP</sequence>
<comment type="similarity">
    <text evidence="1">Belongs to the SMP-30/CGR1 family.</text>
</comment>
<evidence type="ECO:0000313" key="4">
    <source>
        <dbReference type="Proteomes" id="UP001595462"/>
    </source>
</evidence>
<dbReference type="EMBL" id="JBHRSS010000003">
    <property type="protein sequence ID" value="MFC3103170.1"/>
    <property type="molecule type" value="Genomic_DNA"/>
</dbReference>
<comment type="caution">
    <text evidence="3">The sequence shown here is derived from an EMBL/GenBank/DDBJ whole genome shotgun (WGS) entry which is preliminary data.</text>
</comment>
<dbReference type="SUPFAM" id="SSF63829">
    <property type="entry name" value="Calcium-dependent phosphotriesterase"/>
    <property type="match status" value="1"/>
</dbReference>
<dbReference type="InterPro" id="IPR011042">
    <property type="entry name" value="6-blade_b-propeller_TolB-like"/>
</dbReference>
<evidence type="ECO:0000259" key="2">
    <source>
        <dbReference type="Pfam" id="PF08450"/>
    </source>
</evidence>
<accession>A0ABV7EP85</accession>
<dbReference type="PANTHER" id="PTHR10907">
    <property type="entry name" value="REGUCALCIN"/>
    <property type="match status" value="1"/>
</dbReference>
<dbReference type="Proteomes" id="UP001595462">
    <property type="component" value="Unassembled WGS sequence"/>
</dbReference>
<dbReference type="Gene3D" id="2.120.10.30">
    <property type="entry name" value="TolB, C-terminal domain"/>
    <property type="match status" value="1"/>
</dbReference>